<accession>A0ABQ0DZZ2</accession>
<dbReference type="Proteomes" id="UP001628220">
    <property type="component" value="Unassembled WGS sequence"/>
</dbReference>
<keyword evidence="2" id="KW-1185">Reference proteome</keyword>
<protein>
    <submittedName>
        <fullName evidence="1">Uncharacterized protein</fullName>
    </submittedName>
</protein>
<gene>
    <name evidence="1" type="ORF">Tsumi_01250</name>
</gene>
<organism evidence="1 2">
    <name type="scientific">Porphyromonas miyakawae</name>
    <dbReference type="NCBI Taxonomy" id="3137470"/>
    <lineage>
        <taxon>Bacteria</taxon>
        <taxon>Pseudomonadati</taxon>
        <taxon>Bacteroidota</taxon>
        <taxon>Bacteroidia</taxon>
        <taxon>Bacteroidales</taxon>
        <taxon>Porphyromonadaceae</taxon>
        <taxon>Porphyromonas</taxon>
    </lineage>
</organism>
<sequence>MDKLQSLTFEPYGVKLEAARDLFLFAYYTGVAYCDMIVLNREHLFTDNEETFVDCQHANQCPNHRPEACKGYGQIDGEILKKKREKVPRRFA</sequence>
<name>A0ABQ0DZZ2_9PORP</name>
<evidence type="ECO:0000313" key="2">
    <source>
        <dbReference type="Proteomes" id="UP001628220"/>
    </source>
</evidence>
<reference evidence="1 2" key="1">
    <citation type="journal article" date="2025" name="Int. J. Syst. Evol. Microbiol.">
        <title>Desulfovibrio falkowii sp. nov., Porphyromonas miyakawae sp. nov., Mediterraneibacter flintii sp. nov. and Owariibacterium komagatae gen. nov., sp. nov., isolated from human faeces.</title>
        <authorList>
            <person name="Hamaguchi T."/>
            <person name="Ohara M."/>
            <person name="Hisatomi A."/>
            <person name="Sekiguchi K."/>
            <person name="Takeda J.I."/>
            <person name="Ueyama J."/>
            <person name="Ito M."/>
            <person name="Nishiwaki H."/>
            <person name="Ogi T."/>
            <person name="Hirayama M."/>
            <person name="Ohkuma M."/>
            <person name="Sakamoto M."/>
            <person name="Ohno K."/>
        </authorList>
    </citation>
    <scope>NUCLEOTIDE SEQUENCE [LARGE SCALE GENOMIC DNA]</scope>
    <source>
        <strain evidence="1 2">13CB11C</strain>
    </source>
</reference>
<proteinExistence type="predicted"/>
<comment type="caution">
    <text evidence="1">The sequence shown here is derived from an EMBL/GenBank/DDBJ whole genome shotgun (WGS) entry which is preliminary data.</text>
</comment>
<dbReference type="EMBL" id="BAAFSF010000001">
    <property type="protein sequence ID" value="GAB1251021.1"/>
    <property type="molecule type" value="Genomic_DNA"/>
</dbReference>
<evidence type="ECO:0000313" key="1">
    <source>
        <dbReference type="EMBL" id="GAB1251021.1"/>
    </source>
</evidence>